<evidence type="ECO:0000313" key="2">
    <source>
        <dbReference type="Proteomes" id="UP000235672"/>
    </source>
</evidence>
<proteinExistence type="predicted"/>
<dbReference type="EMBL" id="KZ613469">
    <property type="protein sequence ID" value="PMD25606.1"/>
    <property type="molecule type" value="Genomic_DNA"/>
</dbReference>
<dbReference type="AlphaFoldDB" id="A0A2J6QH60"/>
<sequence>MARAIGTLPVPRAMDIPRPGKGTICLPEPMSNPRLPKGIRMDFYFLLHFRPSVSSDHAVPVDPALVENFTIDENAEVIRSLMATISSTSSAFTVSAPSYDTPMLRITARRLCLKTGGFSESQLNQSLLLKAELNSPYWGLSDHTQHLWPLSDS</sequence>
<keyword evidence="2" id="KW-1185">Reference proteome</keyword>
<evidence type="ECO:0000313" key="1">
    <source>
        <dbReference type="EMBL" id="PMD25606.1"/>
    </source>
</evidence>
<organism evidence="1 2">
    <name type="scientific">Hyaloscypha hepaticicola</name>
    <dbReference type="NCBI Taxonomy" id="2082293"/>
    <lineage>
        <taxon>Eukaryota</taxon>
        <taxon>Fungi</taxon>
        <taxon>Dikarya</taxon>
        <taxon>Ascomycota</taxon>
        <taxon>Pezizomycotina</taxon>
        <taxon>Leotiomycetes</taxon>
        <taxon>Helotiales</taxon>
        <taxon>Hyaloscyphaceae</taxon>
        <taxon>Hyaloscypha</taxon>
    </lineage>
</organism>
<gene>
    <name evidence="1" type="ORF">NA56DRAFT_698665</name>
</gene>
<accession>A0A2J6QH60</accession>
<dbReference type="Proteomes" id="UP000235672">
    <property type="component" value="Unassembled WGS sequence"/>
</dbReference>
<name>A0A2J6QH60_9HELO</name>
<protein>
    <submittedName>
        <fullName evidence="1">Uncharacterized protein</fullName>
    </submittedName>
</protein>
<reference evidence="1 2" key="1">
    <citation type="submission" date="2016-05" db="EMBL/GenBank/DDBJ databases">
        <title>A degradative enzymes factory behind the ericoid mycorrhizal symbiosis.</title>
        <authorList>
            <consortium name="DOE Joint Genome Institute"/>
            <person name="Martino E."/>
            <person name="Morin E."/>
            <person name="Grelet G."/>
            <person name="Kuo A."/>
            <person name="Kohler A."/>
            <person name="Daghino S."/>
            <person name="Barry K."/>
            <person name="Choi C."/>
            <person name="Cichocki N."/>
            <person name="Clum A."/>
            <person name="Copeland A."/>
            <person name="Hainaut M."/>
            <person name="Haridas S."/>
            <person name="Labutti K."/>
            <person name="Lindquist E."/>
            <person name="Lipzen A."/>
            <person name="Khouja H.-R."/>
            <person name="Murat C."/>
            <person name="Ohm R."/>
            <person name="Olson A."/>
            <person name="Spatafora J."/>
            <person name="Veneault-Fourrey C."/>
            <person name="Henrissat B."/>
            <person name="Grigoriev I."/>
            <person name="Martin F."/>
            <person name="Perotto S."/>
        </authorList>
    </citation>
    <scope>NUCLEOTIDE SEQUENCE [LARGE SCALE GENOMIC DNA]</scope>
    <source>
        <strain evidence="1 2">UAMH 7357</strain>
    </source>
</reference>